<evidence type="ECO:0000256" key="1">
    <source>
        <dbReference type="ARBA" id="ARBA00022737"/>
    </source>
</evidence>
<dbReference type="Gene3D" id="3.40.50.300">
    <property type="entry name" value="P-loop containing nucleotide triphosphate hydrolases"/>
    <property type="match status" value="2"/>
</dbReference>
<evidence type="ECO:0000256" key="2">
    <source>
        <dbReference type="SAM" id="MobiDB-lite"/>
    </source>
</evidence>
<comment type="caution">
    <text evidence="4">The sequence shown here is derived from an EMBL/GenBank/DDBJ whole genome shotgun (WGS) entry which is preliminary data.</text>
</comment>
<name>A0ABN8M7M7_9CNID</name>
<protein>
    <recommendedName>
        <fullName evidence="3">COR domain-containing protein</fullName>
    </recommendedName>
</protein>
<feature type="compositionally biased region" description="Basic and acidic residues" evidence="2">
    <location>
        <begin position="860"/>
        <end position="874"/>
    </location>
</feature>
<evidence type="ECO:0000259" key="3">
    <source>
        <dbReference type="Pfam" id="PF16095"/>
    </source>
</evidence>
<proteinExistence type="predicted"/>
<dbReference type="Pfam" id="PF08477">
    <property type="entry name" value="Roc"/>
    <property type="match status" value="1"/>
</dbReference>
<organism evidence="4 5">
    <name type="scientific">Porites evermanni</name>
    <dbReference type="NCBI Taxonomy" id="104178"/>
    <lineage>
        <taxon>Eukaryota</taxon>
        <taxon>Metazoa</taxon>
        <taxon>Cnidaria</taxon>
        <taxon>Anthozoa</taxon>
        <taxon>Hexacorallia</taxon>
        <taxon>Scleractinia</taxon>
        <taxon>Fungiina</taxon>
        <taxon>Poritidae</taxon>
        <taxon>Porites</taxon>
    </lineage>
</organism>
<dbReference type="InterPro" id="IPR032171">
    <property type="entry name" value="COR-A"/>
</dbReference>
<sequence length="890" mass="102336">MFYGFFWSRWLSNPYRECSCCVETQGYFFSFIKTFSSESWNPPLKGKETVQVHRDRGIFSGTVGQFNSTGRRCLSQSGPIALERKGEGLFVAAHLMNFEWVIVKGISHFLFDGNTPDESWRSFASVMAASVVSYMLNVPGFFKEWPHYGDLNPAFVRARGEKALAAYHRVLETGGSTYDKRVKVLLVGQDRVGKTSLGKALRGEPFNEAELSTDGVQIIPAVKNAGTGAWRNPAFLGHTTVFDHKVAAKTAEDLLSTHVDQLTNTQPTEISVRSESEKFHRKPRLLWETINFMLFSLSCKDKVKKTMIKEAKDNTRDKLEEKIPETVAVLLEKYLEKNEIDPNERIWPVIWDFAGQGIYRAVHTIFFSSEDIFLLVVDLTKKLGEKALCRVNADHKEQPKEHTVSAREDEETNLDHLVKWMDLIQSLERADQKESLLHPPVILVGTHADCVDDPSKEMKLLEERYLSLFRESSYLPHIAACLPIDNTKAGKSTDQEEIIELRKNILELGEKMSHTKKTIPLQWLRVENEISQPIWKRQKYLLKKSFQEDIVSRYCTFANEDELNELLYFLHCRGTVVYHEHEHAGEKAGLIILDPQWLVNVVFEIINVKSQKHEPWRIKRDRKKLAEEGILSRRLIDHSCEHKSLELIKDSLISLMDKFNIICKWPEKPEETETEESRFLVPCMLTTYSEENRAEEMDYPAPLYLTFKTKCVPSGLFCRLLVHFGENLQYAKLYANEAKFSLDHENHVLQLMCYRTVVKLHISGEDDGTPPQKHYDYVLSHLKTFLEKLKKEYPHLSSMSETLCARFTFYKGKETTPCARHDERSCRHPDCGLYIPLGGSILGFKTSDLMKPWIKAGDNLSKEENGNLKPEERGPSSQLEDNEAEVIIIP</sequence>
<evidence type="ECO:0000313" key="4">
    <source>
        <dbReference type="EMBL" id="CAH3022855.1"/>
    </source>
</evidence>
<dbReference type="SUPFAM" id="SSF52540">
    <property type="entry name" value="P-loop containing nucleoside triphosphate hydrolases"/>
    <property type="match status" value="1"/>
</dbReference>
<dbReference type="Pfam" id="PF16095">
    <property type="entry name" value="COR-A"/>
    <property type="match status" value="1"/>
</dbReference>
<reference evidence="4 5" key="1">
    <citation type="submission" date="2022-05" db="EMBL/GenBank/DDBJ databases">
        <authorList>
            <consortium name="Genoscope - CEA"/>
            <person name="William W."/>
        </authorList>
    </citation>
    <scope>NUCLEOTIDE SEQUENCE [LARGE SCALE GENOMIC DNA]</scope>
</reference>
<dbReference type="PANTHER" id="PTHR47679">
    <property type="entry name" value="PROTEIN TORNADO 1"/>
    <property type="match status" value="1"/>
</dbReference>
<feature type="region of interest" description="Disordered" evidence="2">
    <location>
        <begin position="860"/>
        <end position="890"/>
    </location>
</feature>
<dbReference type="PANTHER" id="PTHR47679:SF2">
    <property type="entry name" value="C-TERMINAL OF ROC (COR) DOMAIN-CONTAINING PROTEIN"/>
    <property type="match status" value="1"/>
</dbReference>
<dbReference type="InterPro" id="IPR036388">
    <property type="entry name" value="WH-like_DNA-bd_sf"/>
</dbReference>
<gene>
    <name evidence="4" type="ORF">PEVE_00017095</name>
</gene>
<dbReference type="Proteomes" id="UP001159427">
    <property type="component" value="Unassembled WGS sequence"/>
</dbReference>
<keyword evidence="1" id="KW-0677">Repeat</keyword>
<dbReference type="Gene3D" id="1.10.10.10">
    <property type="entry name" value="Winged helix-like DNA-binding domain superfamily/Winged helix DNA-binding domain"/>
    <property type="match status" value="1"/>
</dbReference>
<feature type="domain" description="COR" evidence="3">
    <location>
        <begin position="520"/>
        <end position="685"/>
    </location>
</feature>
<accession>A0ABN8M7M7</accession>
<evidence type="ECO:0000313" key="5">
    <source>
        <dbReference type="Proteomes" id="UP001159427"/>
    </source>
</evidence>
<dbReference type="InterPro" id="IPR027417">
    <property type="entry name" value="P-loop_NTPase"/>
</dbReference>
<keyword evidence="5" id="KW-1185">Reference proteome</keyword>
<dbReference type="EMBL" id="CALNXI010000236">
    <property type="protein sequence ID" value="CAH3022855.1"/>
    <property type="molecule type" value="Genomic_DNA"/>
</dbReference>